<reference evidence="1 2" key="1">
    <citation type="submission" date="2007-03" db="EMBL/GenBank/DDBJ databases">
        <title>Complete sequence of Desulfotomaculum reducens MI-1.</title>
        <authorList>
            <consortium name="US DOE Joint Genome Institute"/>
            <person name="Copeland A."/>
            <person name="Lucas S."/>
            <person name="Lapidus A."/>
            <person name="Barry K."/>
            <person name="Detter J.C."/>
            <person name="Glavina del Rio T."/>
            <person name="Hammon N."/>
            <person name="Israni S."/>
            <person name="Dalin E."/>
            <person name="Tice H."/>
            <person name="Pitluck S."/>
            <person name="Sims D."/>
            <person name="Brettin T."/>
            <person name="Bruce D."/>
            <person name="Han C."/>
            <person name="Tapia R."/>
            <person name="Schmutz J."/>
            <person name="Larimer F."/>
            <person name="Land M."/>
            <person name="Hauser L."/>
            <person name="Kyrpides N."/>
            <person name="Kim E."/>
            <person name="Tebo B.M."/>
            <person name="Richardson P."/>
        </authorList>
    </citation>
    <scope>NUCLEOTIDE SEQUENCE [LARGE SCALE GENOMIC DNA]</scope>
    <source>
        <strain evidence="1 2">MI-1</strain>
    </source>
</reference>
<dbReference type="HOGENOM" id="CLU_1793391_0_0_9"/>
<protein>
    <submittedName>
        <fullName evidence="1">Uncharacterized protein</fullName>
    </submittedName>
</protein>
<dbReference type="EMBL" id="CP000612">
    <property type="protein sequence ID" value="ABO50942.1"/>
    <property type="molecule type" value="Genomic_DNA"/>
</dbReference>
<organism evidence="1 2">
    <name type="scientific">Desulforamulus reducens (strain ATCC BAA-1160 / DSM 100696 / MI-1)</name>
    <name type="common">Desulfotomaculum reducens</name>
    <dbReference type="NCBI Taxonomy" id="349161"/>
    <lineage>
        <taxon>Bacteria</taxon>
        <taxon>Bacillati</taxon>
        <taxon>Bacillota</taxon>
        <taxon>Clostridia</taxon>
        <taxon>Eubacteriales</taxon>
        <taxon>Peptococcaceae</taxon>
        <taxon>Desulforamulus</taxon>
    </lineage>
</organism>
<gene>
    <name evidence="1" type="ordered locus">Dred_2432</name>
</gene>
<dbReference type="Proteomes" id="UP000001556">
    <property type="component" value="Chromosome"/>
</dbReference>
<evidence type="ECO:0000313" key="2">
    <source>
        <dbReference type="Proteomes" id="UP000001556"/>
    </source>
</evidence>
<dbReference type="KEGG" id="drm:Dred_2432"/>
<evidence type="ECO:0000313" key="1">
    <source>
        <dbReference type="EMBL" id="ABO50942.1"/>
    </source>
</evidence>
<sequence length="144" mass="16812">MELTRYRKGEGLAQLVPRLEKMQIADIEMFINALNRDKKLPTSLQDNPVDQIKFDNGTNLEAFLNQSELETYNRLKNQLQEVNQTLKEHGHPHIEEIFYSFEEITGNLNALSMNATFREGLLQGFRLAQFFLQGTYKQEHLPKK</sequence>
<dbReference type="AlphaFoldDB" id="A4J789"/>
<keyword evidence="2" id="KW-1185">Reference proteome</keyword>
<name>A4J789_DESRM</name>
<proteinExistence type="predicted"/>
<accession>A4J789</accession>